<evidence type="ECO:0000313" key="4">
    <source>
        <dbReference type="EMBL" id="MBM9478295.1"/>
    </source>
</evidence>
<dbReference type="GO" id="GO:0006753">
    <property type="term" value="P:nucleoside phosphate metabolic process"/>
    <property type="evidence" value="ECO:0007669"/>
    <property type="project" value="TreeGrafter"/>
</dbReference>
<evidence type="ECO:0000259" key="3">
    <source>
        <dbReference type="PROSITE" id="PS51462"/>
    </source>
</evidence>
<proteinExistence type="predicted"/>
<name>A0A938YIG5_9ACTN</name>
<comment type="caution">
    <text evidence="4">The sequence shown here is derived from an EMBL/GenBank/DDBJ whole genome shotgun (WGS) entry which is preliminary data.</text>
</comment>
<dbReference type="Proteomes" id="UP000663801">
    <property type="component" value="Unassembled WGS sequence"/>
</dbReference>
<dbReference type="SUPFAM" id="SSF55811">
    <property type="entry name" value="Nudix"/>
    <property type="match status" value="1"/>
</dbReference>
<dbReference type="PROSITE" id="PS51462">
    <property type="entry name" value="NUDIX"/>
    <property type="match status" value="1"/>
</dbReference>
<keyword evidence="5" id="KW-1185">Reference proteome</keyword>
<organism evidence="4 5">
    <name type="scientific">Nakamurella flavida</name>
    <dbReference type="NCBI Taxonomy" id="363630"/>
    <lineage>
        <taxon>Bacteria</taxon>
        <taxon>Bacillati</taxon>
        <taxon>Actinomycetota</taxon>
        <taxon>Actinomycetes</taxon>
        <taxon>Nakamurellales</taxon>
        <taxon>Nakamurellaceae</taxon>
        <taxon>Nakamurella</taxon>
    </lineage>
</organism>
<feature type="domain" description="Nudix hydrolase" evidence="3">
    <location>
        <begin position="42"/>
        <end position="191"/>
    </location>
</feature>
<dbReference type="GO" id="GO:0005829">
    <property type="term" value="C:cytosol"/>
    <property type="evidence" value="ECO:0007669"/>
    <property type="project" value="TreeGrafter"/>
</dbReference>
<sequence>MDAIPGRPETTGSTVVYRNPWMSVREDTFRRPDGSAGVYGVVDKQDFSIVIAEADIAGSGPAFHLVEQYRYPLSRRAWEFPMGTWPAGAGGSPLELARAELREETGVRAEEWRHLGHLNEAGGFCSQGFDVFHATGLTAGVHAREASEADMVHALVGEDEFGAMIDDGRVVDAATIAAYLLLLRHRARPST</sequence>
<evidence type="ECO:0000256" key="2">
    <source>
        <dbReference type="ARBA" id="ARBA00022801"/>
    </source>
</evidence>
<evidence type="ECO:0000256" key="1">
    <source>
        <dbReference type="ARBA" id="ARBA00001946"/>
    </source>
</evidence>
<dbReference type="PANTHER" id="PTHR11839">
    <property type="entry name" value="UDP/ADP-SUGAR PYROPHOSPHATASE"/>
    <property type="match status" value="1"/>
</dbReference>
<dbReference type="InterPro" id="IPR000086">
    <property type="entry name" value="NUDIX_hydrolase_dom"/>
</dbReference>
<dbReference type="PANTHER" id="PTHR11839:SF18">
    <property type="entry name" value="NUDIX HYDROLASE DOMAIN-CONTAINING PROTEIN"/>
    <property type="match status" value="1"/>
</dbReference>
<dbReference type="GO" id="GO:0019693">
    <property type="term" value="P:ribose phosphate metabolic process"/>
    <property type="evidence" value="ECO:0007669"/>
    <property type="project" value="TreeGrafter"/>
</dbReference>
<dbReference type="CDD" id="cd24161">
    <property type="entry name" value="NUDIX_ADPRase_Ndx2"/>
    <property type="match status" value="1"/>
</dbReference>
<dbReference type="RefSeq" id="WP_205258410.1">
    <property type="nucleotide sequence ID" value="NZ_BAAAPV010000006.1"/>
</dbReference>
<comment type="cofactor">
    <cofactor evidence="1">
        <name>Mg(2+)</name>
        <dbReference type="ChEBI" id="CHEBI:18420"/>
    </cofactor>
</comment>
<dbReference type="EMBL" id="JAERWL010000016">
    <property type="protein sequence ID" value="MBM9478295.1"/>
    <property type="molecule type" value="Genomic_DNA"/>
</dbReference>
<dbReference type="AlphaFoldDB" id="A0A938YIG5"/>
<keyword evidence="2 4" id="KW-0378">Hydrolase</keyword>
<dbReference type="InterPro" id="IPR015797">
    <property type="entry name" value="NUDIX_hydrolase-like_dom_sf"/>
</dbReference>
<protein>
    <submittedName>
        <fullName evidence="4">NUDIX hydrolase</fullName>
    </submittedName>
</protein>
<reference evidence="4" key="1">
    <citation type="submission" date="2021-01" db="EMBL/GenBank/DDBJ databases">
        <title>KCTC 19127 draft genome.</title>
        <authorList>
            <person name="An D."/>
        </authorList>
    </citation>
    <scope>NUCLEOTIDE SEQUENCE</scope>
    <source>
        <strain evidence="4">KCTC 19127</strain>
    </source>
</reference>
<evidence type="ECO:0000313" key="5">
    <source>
        <dbReference type="Proteomes" id="UP000663801"/>
    </source>
</evidence>
<accession>A0A938YIG5</accession>
<gene>
    <name evidence="4" type="ORF">JL107_17745</name>
</gene>
<dbReference type="Gene3D" id="3.90.79.10">
    <property type="entry name" value="Nucleoside Triphosphate Pyrophosphohydrolase"/>
    <property type="match status" value="1"/>
</dbReference>
<dbReference type="GO" id="GO:0016787">
    <property type="term" value="F:hydrolase activity"/>
    <property type="evidence" value="ECO:0007669"/>
    <property type="project" value="UniProtKB-KW"/>
</dbReference>